<dbReference type="Gene3D" id="1.20.1250.20">
    <property type="entry name" value="MFS general substrate transporter like domains"/>
    <property type="match status" value="1"/>
</dbReference>
<dbReference type="PROSITE" id="PS50850">
    <property type="entry name" value="MFS"/>
    <property type="match status" value="1"/>
</dbReference>
<dbReference type="InterPro" id="IPR020846">
    <property type="entry name" value="MFS_dom"/>
</dbReference>
<name>A0ABP0EC42_9ASCO</name>
<keyword evidence="10" id="KW-1185">Reference proteome</keyword>
<gene>
    <name evidence="9" type="primary">QDR</name>
    <name evidence="9" type="ORF">CAAN4_D02674</name>
</gene>
<dbReference type="EMBL" id="OZ004256">
    <property type="protein sequence ID" value="CAK7903031.1"/>
    <property type="molecule type" value="Genomic_DNA"/>
</dbReference>
<organism evidence="9 10">
    <name type="scientific">[Candida] anglica</name>
    <dbReference type="NCBI Taxonomy" id="148631"/>
    <lineage>
        <taxon>Eukaryota</taxon>
        <taxon>Fungi</taxon>
        <taxon>Dikarya</taxon>
        <taxon>Ascomycota</taxon>
        <taxon>Saccharomycotina</taxon>
        <taxon>Pichiomycetes</taxon>
        <taxon>Debaryomycetaceae</taxon>
        <taxon>Kurtzmaniella</taxon>
    </lineage>
</organism>
<dbReference type="SUPFAM" id="SSF103473">
    <property type="entry name" value="MFS general substrate transporter"/>
    <property type="match status" value="1"/>
</dbReference>
<evidence type="ECO:0000256" key="2">
    <source>
        <dbReference type="ARBA" id="ARBA00022448"/>
    </source>
</evidence>
<dbReference type="Proteomes" id="UP001497600">
    <property type="component" value="Chromosome D"/>
</dbReference>
<evidence type="ECO:0000256" key="6">
    <source>
        <dbReference type="ARBA" id="ARBA00038347"/>
    </source>
</evidence>
<keyword evidence="4 7" id="KW-1133">Transmembrane helix</keyword>
<comment type="subcellular location">
    <subcellularLocation>
        <location evidence="1">Membrane</location>
        <topology evidence="1">Multi-pass membrane protein</topology>
    </subcellularLocation>
</comment>
<dbReference type="PANTHER" id="PTHR23502">
    <property type="entry name" value="MAJOR FACILITATOR SUPERFAMILY"/>
    <property type="match status" value="1"/>
</dbReference>
<evidence type="ECO:0000313" key="9">
    <source>
        <dbReference type="EMBL" id="CAK7903031.1"/>
    </source>
</evidence>
<proteinExistence type="inferred from homology"/>
<evidence type="ECO:0000256" key="5">
    <source>
        <dbReference type="ARBA" id="ARBA00023136"/>
    </source>
</evidence>
<evidence type="ECO:0000256" key="7">
    <source>
        <dbReference type="SAM" id="Phobius"/>
    </source>
</evidence>
<keyword evidence="3 7" id="KW-0812">Transmembrane</keyword>
<dbReference type="InterPro" id="IPR011701">
    <property type="entry name" value="MFS"/>
</dbReference>
<feature type="transmembrane region" description="Helical" evidence="7">
    <location>
        <begin position="103"/>
        <end position="123"/>
    </location>
</feature>
<reference evidence="9 10" key="1">
    <citation type="submission" date="2024-01" db="EMBL/GenBank/DDBJ databases">
        <authorList>
            <consortium name="Genoscope - CEA"/>
            <person name="William W."/>
        </authorList>
    </citation>
    <scope>NUCLEOTIDE SEQUENCE [LARGE SCALE GENOMIC DNA]</scope>
    <source>
        <strain evidence="9 10">29B2s-10</strain>
    </source>
</reference>
<feature type="transmembrane region" description="Helical" evidence="7">
    <location>
        <begin position="421"/>
        <end position="447"/>
    </location>
</feature>
<evidence type="ECO:0000256" key="1">
    <source>
        <dbReference type="ARBA" id="ARBA00004141"/>
    </source>
</evidence>
<evidence type="ECO:0000259" key="8">
    <source>
        <dbReference type="PROSITE" id="PS50850"/>
    </source>
</evidence>
<feature type="transmembrane region" description="Helical" evidence="7">
    <location>
        <begin position="130"/>
        <end position="148"/>
    </location>
</feature>
<comment type="similarity">
    <text evidence="6">Belongs to the major facilitator superfamily. CAR1 family.</text>
</comment>
<evidence type="ECO:0000256" key="3">
    <source>
        <dbReference type="ARBA" id="ARBA00022692"/>
    </source>
</evidence>
<protein>
    <submittedName>
        <fullName evidence="9">MFS antiporter Qdrp1</fullName>
    </submittedName>
</protein>
<feature type="transmembrane region" description="Helical" evidence="7">
    <location>
        <begin position="154"/>
        <end position="177"/>
    </location>
</feature>
<feature type="transmembrane region" description="Helical" evidence="7">
    <location>
        <begin position="301"/>
        <end position="319"/>
    </location>
</feature>
<feature type="transmembrane region" description="Helical" evidence="7">
    <location>
        <begin position="394"/>
        <end position="415"/>
    </location>
</feature>
<dbReference type="Pfam" id="PF07690">
    <property type="entry name" value="MFS_1"/>
    <property type="match status" value="1"/>
</dbReference>
<feature type="transmembrane region" description="Helical" evidence="7">
    <location>
        <begin position="189"/>
        <end position="211"/>
    </location>
</feature>
<dbReference type="InterPro" id="IPR036259">
    <property type="entry name" value="MFS_trans_sf"/>
</dbReference>
<dbReference type="PANTHER" id="PTHR23502:SF51">
    <property type="entry name" value="QUINIDINE RESISTANCE PROTEIN 1-RELATED"/>
    <property type="match status" value="1"/>
</dbReference>
<feature type="transmembrane region" description="Helical" evidence="7">
    <location>
        <begin position="217"/>
        <end position="239"/>
    </location>
</feature>
<feature type="transmembrane region" description="Helical" evidence="7">
    <location>
        <begin position="339"/>
        <end position="360"/>
    </location>
</feature>
<evidence type="ECO:0000313" key="10">
    <source>
        <dbReference type="Proteomes" id="UP001497600"/>
    </source>
</evidence>
<feature type="transmembrane region" description="Helical" evidence="7">
    <location>
        <begin position="63"/>
        <end position="83"/>
    </location>
</feature>
<feature type="domain" description="Major facilitator superfamily (MFS) profile" evidence="8">
    <location>
        <begin position="65"/>
        <end position="511"/>
    </location>
</feature>
<sequence length="518" mass="56868">MSIISLETLTETDISDQSFSGLSSLNVSDDEGSSASSYGSEVHITHTHSHVGVRSVYYNYEKYFIVFLAGMAGFWSTISSPIYLPVLPILQKQFNVSTEQVNVTMVVYSIFQGLAPVLFSNLADQFGRRILILSCLLIYMGANVGLALNNSFGVLIFFRCLQAFGISSTVSISSGIASDITTRAERGSFIGISTGLSLLGQAFGAFIGGLIENSLGWRAIFWFLVISSGITFFVIFIFLPETSRFIVGNGSSLPMERKFVLVAPILLLPCLSKRRTTENKSIEEKKPFTFLCPFRILVKKAVYLTLLPSSISYATWLMMLTTLSTSLSSTYGYKTLDIGLSYIPSGLGGLLGSVTSGKLLDLSYKREYKKYTYTKDHASTEHPAKRFNIFKARLSVCIFPTILSVVGVLLFSWSIQYHRNVAIPLVGSFLVSYAAMNFMTISTTLLVDLFPAQSSASSSCVNITRCWCAAILIAALSKMVDSMGIGGCYTLMSGLLMVTSLTIPYILYKSDTWLEDEL</sequence>
<feature type="transmembrane region" description="Helical" evidence="7">
    <location>
        <begin position="483"/>
        <end position="508"/>
    </location>
</feature>
<keyword evidence="5 7" id="KW-0472">Membrane</keyword>
<evidence type="ECO:0000256" key="4">
    <source>
        <dbReference type="ARBA" id="ARBA00022989"/>
    </source>
</evidence>
<keyword evidence="2" id="KW-0813">Transport</keyword>
<accession>A0ABP0EC42</accession>